<dbReference type="RefSeq" id="WP_121059993.1">
    <property type="nucleotide sequence ID" value="NZ_RCDB01000003.1"/>
</dbReference>
<name>A0A498C5B7_9MICO</name>
<gene>
    <name evidence="1" type="ORF">C7474_2246</name>
</gene>
<dbReference type="Proteomes" id="UP000273158">
    <property type="component" value="Unassembled WGS sequence"/>
</dbReference>
<evidence type="ECO:0000313" key="1">
    <source>
        <dbReference type="EMBL" id="RLK47651.1"/>
    </source>
</evidence>
<accession>A0A498C5B7</accession>
<proteinExistence type="predicted"/>
<keyword evidence="2" id="KW-1185">Reference proteome</keyword>
<dbReference type="AlphaFoldDB" id="A0A498C5B7"/>
<organism evidence="1 2">
    <name type="scientific">Microbacterium telephonicum</name>
    <dbReference type="NCBI Taxonomy" id="1714841"/>
    <lineage>
        <taxon>Bacteria</taxon>
        <taxon>Bacillati</taxon>
        <taxon>Actinomycetota</taxon>
        <taxon>Actinomycetes</taxon>
        <taxon>Micrococcales</taxon>
        <taxon>Microbacteriaceae</taxon>
        <taxon>Microbacterium</taxon>
    </lineage>
</organism>
<sequence>MVQNTKIPDILASFDEAMAASERLRDTFARMGETNLQEVAERNIASITDARTSFLSVFQPRELRRHVDVHPADEDLEPGVCDE</sequence>
<comment type="caution">
    <text evidence="1">The sequence shown here is derived from an EMBL/GenBank/DDBJ whole genome shotgun (WGS) entry which is preliminary data.</text>
</comment>
<reference evidence="1 2" key="1">
    <citation type="journal article" date="2015" name="Stand. Genomic Sci.">
        <title>Genomic Encyclopedia of Bacterial and Archaeal Type Strains, Phase III: the genomes of soil and plant-associated and newly described type strains.</title>
        <authorList>
            <person name="Whitman W.B."/>
            <person name="Woyke T."/>
            <person name="Klenk H.P."/>
            <person name="Zhou Y."/>
            <person name="Lilburn T.G."/>
            <person name="Beck B.J."/>
            <person name="De Vos P."/>
            <person name="Vandamme P."/>
            <person name="Eisen J.A."/>
            <person name="Garrity G."/>
            <person name="Hugenholtz P."/>
            <person name="Kyrpides N.C."/>
        </authorList>
    </citation>
    <scope>NUCLEOTIDE SEQUENCE [LARGE SCALE GENOMIC DNA]</scope>
    <source>
        <strain evidence="1 2">S2T63</strain>
    </source>
</reference>
<protein>
    <submittedName>
        <fullName evidence="1">Uncharacterized protein</fullName>
    </submittedName>
</protein>
<evidence type="ECO:0000313" key="2">
    <source>
        <dbReference type="Proteomes" id="UP000273158"/>
    </source>
</evidence>
<dbReference type="EMBL" id="RCDB01000003">
    <property type="protein sequence ID" value="RLK47651.1"/>
    <property type="molecule type" value="Genomic_DNA"/>
</dbReference>